<keyword evidence="2" id="KW-1185">Reference proteome</keyword>
<name>A0ABW0QXA2_9BACL</name>
<evidence type="ECO:0008006" key="3">
    <source>
        <dbReference type="Google" id="ProtNLM"/>
    </source>
</evidence>
<dbReference type="Proteomes" id="UP001596108">
    <property type="component" value="Unassembled WGS sequence"/>
</dbReference>
<proteinExistence type="predicted"/>
<protein>
    <recommendedName>
        <fullName evidence="3">VCBS repeat-containing protein</fullName>
    </recommendedName>
</protein>
<dbReference type="EMBL" id="JBHSNC010000019">
    <property type="protein sequence ID" value="MFC5529058.1"/>
    <property type="molecule type" value="Genomic_DNA"/>
</dbReference>
<organism evidence="1 2">
    <name type="scientific">Cohnella yongneupensis</name>
    <dbReference type="NCBI Taxonomy" id="425006"/>
    <lineage>
        <taxon>Bacteria</taxon>
        <taxon>Bacillati</taxon>
        <taxon>Bacillota</taxon>
        <taxon>Bacilli</taxon>
        <taxon>Bacillales</taxon>
        <taxon>Paenibacillaceae</taxon>
        <taxon>Cohnella</taxon>
    </lineage>
</organism>
<comment type="caution">
    <text evidence="1">The sequence shown here is derived from an EMBL/GenBank/DDBJ whole genome shotgun (WGS) entry which is preliminary data.</text>
</comment>
<evidence type="ECO:0000313" key="1">
    <source>
        <dbReference type="EMBL" id="MFC5529058.1"/>
    </source>
</evidence>
<evidence type="ECO:0000313" key="2">
    <source>
        <dbReference type="Proteomes" id="UP001596108"/>
    </source>
</evidence>
<sequence>MSVKIRRFAVLTGIVAALLLAAGVVVQQIYDKESPETIVKLFAAEPKEPSPSLTFALSQEGYEAIEGQTYEVSLEEWGKSTFVTAKREDGRAHTALFLADGTGHITYRFPEFYGNERGSLEGIRALDFRDANHDGLTDVILIAEYVSGVGEEGADSFPIASVYLRDGQKFRSLPMLDMQLNETGQNESIDVVLANVEARLFRTSAPSAAN</sequence>
<reference evidence="2" key="1">
    <citation type="journal article" date="2019" name="Int. J. Syst. Evol. Microbiol.">
        <title>The Global Catalogue of Microorganisms (GCM) 10K type strain sequencing project: providing services to taxonomists for standard genome sequencing and annotation.</title>
        <authorList>
            <consortium name="The Broad Institute Genomics Platform"/>
            <consortium name="The Broad Institute Genome Sequencing Center for Infectious Disease"/>
            <person name="Wu L."/>
            <person name="Ma J."/>
        </authorList>
    </citation>
    <scope>NUCLEOTIDE SEQUENCE [LARGE SCALE GENOMIC DNA]</scope>
    <source>
        <strain evidence="2">CGMCC 1.18578</strain>
    </source>
</reference>
<accession>A0ABW0QXA2</accession>
<gene>
    <name evidence="1" type="ORF">ACFPQ4_06280</name>
</gene>
<dbReference type="RefSeq" id="WP_378110928.1">
    <property type="nucleotide sequence ID" value="NZ_JBHSNC010000019.1"/>
</dbReference>